<evidence type="ECO:0000313" key="2">
    <source>
        <dbReference type="EMBL" id="WSE33443.1"/>
    </source>
</evidence>
<protein>
    <submittedName>
        <fullName evidence="2">DUF302 domain-containing protein</fullName>
    </submittedName>
</protein>
<dbReference type="RefSeq" id="WP_326836242.1">
    <property type="nucleotide sequence ID" value="NZ_CP142149.1"/>
</dbReference>
<gene>
    <name evidence="2" type="ORF">VSH64_15200</name>
</gene>
<dbReference type="InterPro" id="IPR005180">
    <property type="entry name" value="DUF302"/>
</dbReference>
<dbReference type="Gene3D" id="3.30.310.70">
    <property type="entry name" value="TT1751-like domain"/>
    <property type="match status" value="1"/>
</dbReference>
<dbReference type="Proteomes" id="UP001330812">
    <property type="component" value="Chromosome"/>
</dbReference>
<dbReference type="EMBL" id="CP142149">
    <property type="protein sequence ID" value="WSE33443.1"/>
    <property type="molecule type" value="Genomic_DNA"/>
</dbReference>
<evidence type="ECO:0000259" key="1">
    <source>
        <dbReference type="Pfam" id="PF03625"/>
    </source>
</evidence>
<accession>A0ABZ1II98</accession>
<proteinExistence type="predicted"/>
<dbReference type="SUPFAM" id="SSF103247">
    <property type="entry name" value="TT1751-like"/>
    <property type="match status" value="1"/>
</dbReference>
<dbReference type="Pfam" id="PF03625">
    <property type="entry name" value="DUF302"/>
    <property type="match status" value="1"/>
</dbReference>
<organism evidence="2 3">
    <name type="scientific">Amycolatopsis rhabdoformis</name>
    <dbReference type="NCBI Taxonomy" id="1448059"/>
    <lineage>
        <taxon>Bacteria</taxon>
        <taxon>Bacillati</taxon>
        <taxon>Actinomycetota</taxon>
        <taxon>Actinomycetes</taxon>
        <taxon>Pseudonocardiales</taxon>
        <taxon>Pseudonocardiaceae</taxon>
        <taxon>Amycolatopsis</taxon>
    </lineage>
</organism>
<name>A0ABZ1II98_9PSEU</name>
<sequence length="167" mass="18225">MSVRRVAHEVVRLEVPVAAPWAEFRARYERAVPELAGEELARLVTAGASWDEVRASAEATAPHGFLRYWGTDVGPLMSLAAPARPCVEYLMGNHTIAQRMFVHRPGVMLYAPLRTSIYEDAAGETWFTVDQPSTRFAGFGDPAVAAVGRELDEKLAALLAHLGAPLI</sequence>
<feature type="domain" description="DUF302" evidence="1">
    <location>
        <begin position="83"/>
        <end position="132"/>
    </location>
</feature>
<reference evidence="2 3" key="1">
    <citation type="journal article" date="2015" name="Int. J. Syst. Evol. Microbiol.">
        <title>Amycolatopsis rhabdoformis sp. nov., an actinomycete isolated from a tropical forest soil.</title>
        <authorList>
            <person name="Souza W.R."/>
            <person name="Silva R.E."/>
            <person name="Goodfellow M."/>
            <person name="Busarakam K."/>
            <person name="Figueiro F.S."/>
            <person name="Ferreira D."/>
            <person name="Rodrigues-Filho E."/>
            <person name="Moraes L.A.B."/>
            <person name="Zucchi T.D."/>
        </authorList>
    </citation>
    <scope>NUCLEOTIDE SEQUENCE [LARGE SCALE GENOMIC DNA]</scope>
    <source>
        <strain evidence="2 3">NCIMB 14900</strain>
    </source>
</reference>
<dbReference type="InterPro" id="IPR035923">
    <property type="entry name" value="TT1751-like_sf"/>
</dbReference>
<evidence type="ECO:0000313" key="3">
    <source>
        <dbReference type="Proteomes" id="UP001330812"/>
    </source>
</evidence>
<keyword evidence="3" id="KW-1185">Reference proteome</keyword>